<sequence>MLSTCLNSSSKPSRFIMIKVSSTYLNQNSGVRKHIEIALVSNESMNKFAAIGEISDPMNTPYVCPYKSPRKLKTIECKHRSNALIMSEELNGQR</sequence>
<evidence type="ECO:0000313" key="2">
    <source>
        <dbReference type="Proteomes" id="UP000269396"/>
    </source>
</evidence>
<dbReference type="AlphaFoldDB" id="A0A183NNH4"/>
<proteinExistence type="predicted"/>
<gene>
    <name evidence="1" type="ORF">SMTD_LOCUS3660</name>
</gene>
<keyword evidence="2" id="KW-1185">Reference proteome</keyword>
<accession>A0A183NNH4</accession>
<dbReference type="EMBL" id="UZAL01007258">
    <property type="protein sequence ID" value="VDO97849.1"/>
    <property type="molecule type" value="Genomic_DNA"/>
</dbReference>
<name>A0A183NNH4_9TREM</name>
<protein>
    <submittedName>
        <fullName evidence="1">Uncharacterized protein</fullName>
    </submittedName>
</protein>
<organism evidence="1 2">
    <name type="scientific">Schistosoma mattheei</name>
    <dbReference type="NCBI Taxonomy" id="31246"/>
    <lineage>
        <taxon>Eukaryota</taxon>
        <taxon>Metazoa</taxon>
        <taxon>Spiralia</taxon>
        <taxon>Lophotrochozoa</taxon>
        <taxon>Platyhelminthes</taxon>
        <taxon>Trematoda</taxon>
        <taxon>Digenea</taxon>
        <taxon>Strigeidida</taxon>
        <taxon>Schistosomatoidea</taxon>
        <taxon>Schistosomatidae</taxon>
        <taxon>Schistosoma</taxon>
    </lineage>
</organism>
<reference evidence="1 2" key="1">
    <citation type="submission" date="2018-11" db="EMBL/GenBank/DDBJ databases">
        <authorList>
            <consortium name="Pathogen Informatics"/>
        </authorList>
    </citation>
    <scope>NUCLEOTIDE SEQUENCE [LARGE SCALE GENOMIC DNA]</scope>
    <source>
        <strain>Denwood</strain>
        <strain evidence="2">Zambia</strain>
    </source>
</reference>
<dbReference type="Proteomes" id="UP000269396">
    <property type="component" value="Unassembled WGS sequence"/>
</dbReference>
<evidence type="ECO:0000313" key="1">
    <source>
        <dbReference type="EMBL" id="VDO97849.1"/>
    </source>
</evidence>